<reference evidence="2 3" key="1">
    <citation type="submission" date="2018-10" db="EMBL/GenBank/DDBJ databases">
        <authorList>
            <person name="Ekblom R."/>
            <person name="Jareborg N."/>
        </authorList>
    </citation>
    <scope>NUCLEOTIDE SEQUENCE [LARGE SCALE GENOMIC DNA]</scope>
    <source>
        <tissue evidence="2">Muscle</tissue>
    </source>
</reference>
<evidence type="ECO:0000313" key="2">
    <source>
        <dbReference type="EMBL" id="VCW67609.1"/>
    </source>
</evidence>
<accession>A0A9X9PV09</accession>
<feature type="non-terminal residue" evidence="2">
    <location>
        <position position="1"/>
    </location>
</feature>
<feature type="compositionally biased region" description="Gly residues" evidence="1">
    <location>
        <begin position="66"/>
        <end position="81"/>
    </location>
</feature>
<feature type="non-terminal residue" evidence="2">
    <location>
        <position position="81"/>
    </location>
</feature>
<dbReference type="AlphaFoldDB" id="A0A9X9PV09"/>
<dbReference type="EMBL" id="CYRY02002904">
    <property type="protein sequence ID" value="VCW67609.1"/>
    <property type="molecule type" value="Genomic_DNA"/>
</dbReference>
<comment type="caution">
    <text evidence="2">The sequence shown here is derived from an EMBL/GenBank/DDBJ whole genome shotgun (WGS) entry which is preliminary data.</text>
</comment>
<keyword evidence="3" id="KW-1185">Reference proteome</keyword>
<gene>
    <name evidence="2" type="ORF">BN2614_LOCUS3</name>
</gene>
<feature type="region of interest" description="Disordered" evidence="1">
    <location>
        <begin position="62"/>
        <end position="81"/>
    </location>
</feature>
<name>A0A9X9PV09_GULGU</name>
<organism evidence="2 3">
    <name type="scientific">Gulo gulo</name>
    <name type="common">Wolverine</name>
    <name type="synonym">Gluton</name>
    <dbReference type="NCBI Taxonomy" id="48420"/>
    <lineage>
        <taxon>Eukaryota</taxon>
        <taxon>Metazoa</taxon>
        <taxon>Chordata</taxon>
        <taxon>Craniata</taxon>
        <taxon>Vertebrata</taxon>
        <taxon>Euteleostomi</taxon>
        <taxon>Mammalia</taxon>
        <taxon>Eutheria</taxon>
        <taxon>Laurasiatheria</taxon>
        <taxon>Carnivora</taxon>
        <taxon>Caniformia</taxon>
        <taxon>Musteloidea</taxon>
        <taxon>Mustelidae</taxon>
        <taxon>Guloninae</taxon>
        <taxon>Gulo</taxon>
    </lineage>
</organism>
<evidence type="ECO:0000256" key="1">
    <source>
        <dbReference type="SAM" id="MobiDB-lite"/>
    </source>
</evidence>
<dbReference type="Proteomes" id="UP000269945">
    <property type="component" value="Unassembled WGS sequence"/>
</dbReference>
<protein>
    <submittedName>
        <fullName evidence="2">Uncharacterized protein</fullName>
    </submittedName>
</protein>
<proteinExistence type="predicted"/>
<sequence length="81" mass="8442">RSPDACVLAETSDTVAWSFQRPAYRRRLRWKGRSGFPIRMRFEAEAFPSEGVECRAPLCAGAGPVRSGGGGRGGGGGGGSG</sequence>
<evidence type="ECO:0000313" key="3">
    <source>
        <dbReference type="Proteomes" id="UP000269945"/>
    </source>
</evidence>